<evidence type="ECO:0000313" key="3">
    <source>
        <dbReference type="Proteomes" id="UP000095658"/>
    </source>
</evidence>
<dbReference type="Proteomes" id="UP000095658">
    <property type="component" value="Unassembled WGS sequence"/>
</dbReference>
<dbReference type="PANTHER" id="PTHR38032:SF1">
    <property type="entry name" value="RNA-BINDING PROTEIN KHPB N-TERMINAL DOMAIN-CONTAINING PROTEIN"/>
    <property type="match status" value="1"/>
</dbReference>
<dbReference type="RefSeq" id="WP_069937591.1">
    <property type="nucleotide sequence ID" value="NZ_MAMP01000012.1"/>
</dbReference>
<feature type="domain" description="Flagellar Assembly Protein A N-terminal region" evidence="1">
    <location>
        <begin position="14"/>
        <end position="186"/>
    </location>
</feature>
<keyword evidence="3" id="KW-1185">Reference proteome</keyword>
<dbReference type="EMBL" id="MAMP01000012">
    <property type="protein sequence ID" value="OES45593.1"/>
    <property type="molecule type" value="Genomic_DNA"/>
</dbReference>
<evidence type="ECO:0000259" key="1">
    <source>
        <dbReference type="Pfam" id="PF20250"/>
    </source>
</evidence>
<dbReference type="PANTHER" id="PTHR38032">
    <property type="entry name" value="POLYMERASE-RELATED"/>
    <property type="match status" value="1"/>
</dbReference>
<proteinExistence type="predicted"/>
<dbReference type="SUPFAM" id="SSF63848">
    <property type="entry name" value="Cell-division inhibitor MinC, C-terminal domain"/>
    <property type="match status" value="1"/>
</dbReference>
<dbReference type="OrthoDB" id="1279at2"/>
<name>A0A1E7DRA4_9BACI</name>
<dbReference type="Pfam" id="PF20250">
    <property type="entry name" value="FapA_N"/>
    <property type="match status" value="1"/>
</dbReference>
<evidence type="ECO:0000313" key="2">
    <source>
        <dbReference type="EMBL" id="OES45593.1"/>
    </source>
</evidence>
<dbReference type="InterPro" id="IPR046865">
    <property type="entry name" value="FapA_b_solenoid"/>
</dbReference>
<reference evidence="2 3" key="1">
    <citation type="submission" date="2016-06" db="EMBL/GenBank/DDBJ databases">
        <title>Domibacillus iocasae genome sequencing.</title>
        <authorList>
            <person name="Verma A."/>
            <person name="Pal Y."/>
            <person name="Ojha A.K."/>
            <person name="Krishnamurthi S."/>
        </authorList>
    </citation>
    <scope>NUCLEOTIDE SEQUENCE [LARGE SCALE GENOMIC DNA]</scope>
    <source>
        <strain evidence="2 3">DSM 29979</strain>
    </source>
</reference>
<accession>A0A1E7DRA4</accession>
<dbReference type="STRING" id="1714016.BA724_01925"/>
<dbReference type="GO" id="GO:0000902">
    <property type="term" value="P:cell morphogenesis"/>
    <property type="evidence" value="ECO:0007669"/>
    <property type="project" value="InterPro"/>
</dbReference>
<gene>
    <name evidence="2" type="ORF">BA724_01925</name>
</gene>
<comment type="caution">
    <text evidence="2">The sequence shown here is derived from an EMBL/GenBank/DDBJ whole genome shotgun (WGS) entry which is preliminary data.</text>
</comment>
<dbReference type="InterPro" id="IPR005646">
    <property type="entry name" value="FapA"/>
</dbReference>
<dbReference type="InterPro" id="IPR046866">
    <property type="entry name" value="FapA_N"/>
</dbReference>
<dbReference type="InterPro" id="IPR036145">
    <property type="entry name" value="MinC_C_sf"/>
</dbReference>
<sequence length="516" mass="55947">MDHVEAVIQKEMCTVIIAADFMEASLHYQPGKEEGGSSVNVISSSDVQQMLNEVGVEYGIDLHAIEQALLSQDEIVQKVASGKAAVPGKDGSLTFFTDYSAGLMPPKLDWSGMADFREIQVIPEIKEGSLIARKNSPVPGRDGRTVTGRVIAAPLVKEVTVQCGTGVYEKENQIFASFSGRLSVDKRVNKYMLDVSKQFIHRGSVDLSSGNIRFQGDIEVQGNVENAMRVEAAGDISVQGQLSGAVIIAGKSVSVRQNVFSSTISCGKMVESTSTLTNTLSGCLPSIIEFAEKLDRFLAQLKNRGQAIGTHAAAQALMERNFPKLPAAIKQFAYETAQTGQSVKKEWSELANKLYRLFIMKSVTGIQVELLKEAVNQALFLQSFYQAEEDEQELFVSIPYAVNSDIVSNKHIYITGQGIFNSTLKAGGCVEVSGCVKGGSVYADTFIKIKEAGSESGVKTTLSVQETGRIELSKVHPEVTAHFGMKQITFYHTEGPVSLFIGEDGRIKKTGLTLNC</sequence>
<dbReference type="AlphaFoldDB" id="A0A1E7DRA4"/>
<organism evidence="2 3">
    <name type="scientific">Domibacillus iocasae</name>
    <dbReference type="NCBI Taxonomy" id="1714016"/>
    <lineage>
        <taxon>Bacteria</taxon>
        <taxon>Bacillati</taxon>
        <taxon>Bacillota</taxon>
        <taxon>Bacilli</taxon>
        <taxon>Bacillales</taxon>
        <taxon>Bacillaceae</taxon>
        <taxon>Domibacillus</taxon>
    </lineage>
</organism>
<protein>
    <recommendedName>
        <fullName evidence="1">Flagellar Assembly Protein A N-terminal region domain-containing protein</fullName>
    </recommendedName>
</protein>
<dbReference type="Pfam" id="PF03961">
    <property type="entry name" value="FapA"/>
    <property type="match status" value="1"/>
</dbReference>